<dbReference type="GO" id="GO:0005669">
    <property type="term" value="C:transcription factor TFIID complex"/>
    <property type="evidence" value="ECO:0007669"/>
    <property type="project" value="InterPro"/>
</dbReference>
<dbReference type="GO" id="GO:0016251">
    <property type="term" value="F:RNA polymerase II general transcription initiation factor activity"/>
    <property type="evidence" value="ECO:0007669"/>
    <property type="project" value="InterPro"/>
</dbReference>
<dbReference type="AlphaFoldDB" id="A0A314UW25"/>
<name>A0A314UW25_PRUYE</name>
<dbReference type="SUPFAM" id="SSF47370">
    <property type="entry name" value="Bromodomain"/>
    <property type="match status" value="1"/>
</dbReference>
<reference evidence="5 6" key="1">
    <citation type="submission" date="2018-02" db="EMBL/GenBank/DDBJ databases">
        <title>Draft genome of wild Prunus yedoensis var. nudiflora.</title>
        <authorList>
            <person name="Baek S."/>
            <person name="Kim J.-H."/>
            <person name="Choi K."/>
            <person name="Kim G.-B."/>
            <person name="Cho A."/>
            <person name="Jang H."/>
            <person name="Shin C.-H."/>
            <person name="Yu H.-J."/>
            <person name="Mun J.-H."/>
        </authorList>
    </citation>
    <scope>NUCLEOTIDE SEQUENCE [LARGE SCALE GENOMIC DNA]</scope>
    <source>
        <strain evidence="6">cv. Jeju island</strain>
        <tissue evidence="5">Leaf</tissue>
    </source>
</reference>
<dbReference type="PROSITE" id="PS50014">
    <property type="entry name" value="BROMODOMAIN_2"/>
    <property type="match status" value="1"/>
</dbReference>
<dbReference type="PRINTS" id="PR00503">
    <property type="entry name" value="BROMODOMAIN"/>
</dbReference>
<dbReference type="OrthoDB" id="1157611at2759"/>
<dbReference type="Pfam" id="PF00439">
    <property type="entry name" value="Bromodomain"/>
    <property type="match status" value="1"/>
</dbReference>
<feature type="region of interest" description="Disordered" evidence="3">
    <location>
        <begin position="229"/>
        <end position="268"/>
    </location>
</feature>
<feature type="region of interest" description="Disordered" evidence="3">
    <location>
        <begin position="545"/>
        <end position="591"/>
    </location>
</feature>
<feature type="region of interest" description="Disordered" evidence="3">
    <location>
        <begin position="327"/>
        <end position="349"/>
    </location>
</feature>
<evidence type="ECO:0000256" key="3">
    <source>
        <dbReference type="SAM" id="MobiDB-lite"/>
    </source>
</evidence>
<evidence type="ECO:0000256" key="2">
    <source>
        <dbReference type="PROSITE-ProRule" id="PRU00035"/>
    </source>
</evidence>
<evidence type="ECO:0000313" key="5">
    <source>
        <dbReference type="EMBL" id="PQM40734.1"/>
    </source>
</evidence>
<protein>
    <recommendedName>
        <fullName evidence="4">Bromo domain-containing protein</fullName>
    </recommendedName>
</protein>
<dbReference type="STRING" id="2094558.A0A314UW25"/>
<proteinExistence type="predicted"/>
<feature type="compositionally biased region" description="Basic and acidic residues" evidence="3">
    <location>
        <begin position="564"/>
        <end position="587"/>
    </location>
</feature>
<comment type="caution">
    <text evidence="5">The sequence shown here is derived from an EMBL/GenBank/DDBJ whole genome shotgun (WGS) entry which is preliminary data.</text>
</comment>
<dbReference type="SMART" id="SM00297">
    <property type="entry name" value="BROMO"/>
    <property type="match status" value="1"/>
</dbReference>
<dbReference type="GO" id="GO:0051123">
    <property type="term" value="P:RNA polymerase II preinitiation complex assembly"/>
    <property type="evidence" value="ECO:0007669"/>
    <property type="project" value="TreeGrafter"/>
</dbReference>
<feature type="region of interest" description="Disordered" evidence="3">
    <location>
        <begin position="84"/>
        <end position="104"/>
    </location>
</feature>
<dbReference type="Proteomes" id="UP000250321">
    <property type="component" value="Unassembled WGS sequence"/>
</dbReference>
<dbReference type="InterPro" id="IPR036427">
    <property type="entry name" value="Bromodomain-like_sf"/>
</dbReference>
<feature type="compositionally biased region" description="Basic and acidic residues" evidence="3">
    <location>
        <begin position="463"/>
        <end position="510"/>
    </location>
</feature>
<dbReference type="EMBL" id="PJQY01003034">
    <property type="protein sequence ID" value="PQM40734.1"/>
    <property type="molecule type" value="Genomic_DNA"/>
</dbReference>
<organism evidence="5 6">
    <name type="scientific">Prunus yedoensis var. nudiflora</name>
    <dbReference type="NCBI Taxonomy" id="2094558"/>
    <lineage>
        <taxon>Eukaryota</taxon>
        <taxon>Viridiplantae</taxon>
        <taxon>Streptophyta</taxon>
        <taxon>Embryophyta</taxon>
        <taxon>Tracheophyta</taxon>
        <taxon>Spermatophyta</taxon>
        <taxon>Magnoliopsida</taxon>
        <taxon>eudicotyledons</taxon>
        <taxon>Gunneridae</taxon>
        <taxon>Pentapetalae</taxon>
        <taxon>rosids</taxon>
        <taxon>fabids</taxon>
        <taxon>Rosales</taxon>
        <taxon>Rosaceae</taxon>
        <taxon>Amygdaloideae</taxon>
        <taxon>Amygdaleae</taxon>
        <taxon>Prunus</taxon>
    </lineage>
</organism>
<accession>A0A314UW25</accession>
<dbReference type="GO" id="GO:0017025">
    <property type="term" value="F:TBP-class protein binding"/>
    <property type="evidence" value="ECO:0007669"/>
    <property type="project" value="InterPro"/>
</dbReference>
<feature type="compositionally biased region" description="Basic and acidic residues" evidence="3">
    <location>
        <begin position="250"/>
        <end position="268"/>
    </location>
</feature>
<evidence type="ECO:0000256" key="1">
    <source>
        <dbReference type="ARBA" id="ARBA00023117"/>
    </source>
</evidence>
<dbReference type="Gene3D" id="1.20.920.10">
    <property type="entry name" value="Bromodomain-like"/>
    <property type="match status" value="1"/>
</dbReference>
<dbReference type="PANTHER" id="PTHR13900">
    <property type="entry name" value="TRANSCRIPTION INITIATION FACTOR TFIID"/>
    <property type="match status" value="1"/>
</dbReference>
<dbReference type="PANTHER" id="PTHR13900:SF0">
    <property type="entry name" value="TRANSCRIPTION INITIATION FACTOR TFIID SUBUNIT 1"/>
    <property type="match status" value="1"/>
</dbReference>
<feature type="compositionally biased region" description="Basic residues" evidence="3">
    <location>
        <begin position="552"/>
        <end position="563"/>
    </location>
</feature>
<feature type="compositionally biased region" description="Basic and acidic residues" evidence="3">
    <location>
        <begin position="383"/>
        <end position="392"/>
    </location>
</feature>
<sequence>MEAAREVLLKFGVSDELIARQTRWHRIAMIRKLSSEQAASGVKVDANTISKYARGQRMSFLQLQQQNREKCQEIWDRQVQSLSALDGEENESDSEGNNSDLDSFAGDLENLLDAEECEEVLGGDHESNHDKLDGVKGLKMRRRPSLAQAEEEIEDEAAEAAELCRLLMDDRAKKIIGAGTPDESYTSKDNPVGDVKLVENPLKRKKTGTLKGMKKNDITHTGLMNKKLKISGDGGKASWTHRTNKNCPKYGEDQETHSDTPDLDKADGKITALNPSNQAQQKTTTKKLVPKSATKIAVVEASDVDVGLSTKVLPLKFKCGSTEKLPDKQALGETESSERPVASDPETGKTTFKVNKIIISNKMKPENAPVESQKPPIVIRPPTDTDKGHVESQKPTIVIRPPANTDRDQVESQKPLIAKRPSMEAQREQHHKKIIIKRPKEIIDIDQVSQDGSTPVEHRKTKRIVELTSSEKNRKEENMYLTKEAAKKKARDDKRSREEQEKRRNEERLREERARRLYEEEMRMIEEQERLAEIRRYEAVIRQEREEEERQKAKKNKQKKKRPEIKEDYIEDSRARRSDKRMQERDRGAKRRPVVELGRYGGESAPITKRRRGGEVGLANILERIIETLKDRIEVSYLFLKPVSKKEAPDYLDIIERPMDLSTIREKVRKMEYKSRDNSGTMWQITYNAHKYNDGRNPGIPPLADQLLELCDYMLVENDESLTEAEAGIESADF</sequence>
<feature type="region of interest" description="Disordered" evidence="3">
    <location>
        <begin position="363"/>
        <end position="510"/>
    </location>
</feature>
<gene>
    <name evidence="5" type="ORF">Pyn_20380</name>
</gene>
<dbReference type="InterPro" id="IPR001487">
    <property type="entry name" value="Bromodomain"/>
</dbReference>
<feature type="domain" description="Bromo" evidence="4">
    <location>
        <begin position="631"/>
        <end position="678"/>
    </location>
</feature>
<evidence type="ECO:0000313" key="6">
    <source>
        <dbReference type="Proteomes" id="UP000250321"/>
    </source>
</evidence>
<keyword evidence="1 2" id="KW-0103">Bromodomain</keyword>
<dbReference type="GO" id="GO:0004402">
    <property type="term" value="F:histone acetyltransferase activity"/>
    <property type="evidence" value="ECO:0007669"/>
    <property type="project" value="InterPro"/>
</dbReference>
<dbReference type="InterPro" id="IPR040240">
    <property type="entry name" value="TAF1"/>
</dbReference>
<evidence type="ECO:0000259" key="4">
    <source>
        <dbReference type="PROSITE" id="PS50014"/>
    </source>
</evidence>
<keyword evidence="6" id="KW-1185">Reference proteome</keyword>